<feature type="compositionally biased region" description="Low complexity" evidence="1">
    <location>
        <begin position="84"/>
        <end position="95"/>
    </location>
</feature>
<feature type="domain" description="UDENN FLCN/SMCR8-type" evidence="2">
    <location>
        <begin position="211"/>
        <end position="440"/>
    </location>
</feature>
<dbReference type="PANTHER" id="PTHR31441:SF2">
    <property type="entry name" value="FOLLICULIN"/>
    <property type="match status" value="1"/>
</dbReference>
<evidence type="ECO:0000313" key="3">
    <source>
        <dbReference type="EMBL" id="EKD15091.1"/>
    </source>
</evidence>
<evidence type="ECO:0000313" key="4">
    <source>
        <dbReference type="Proteomes" id="UP000006753"/>
    </source>
</evidence>
<dbReference type="OrthoDB" id="5599713at2759"/>
<sequence length="440" mass="47212">MASILCLAHYCDTHGPTPLMVTEGLPVGCTSCFESQSRSKGKGKSSRRPSSSRSLNPADGLAAITQGANRNNSVLSERAGDELPTSPTPSATPISQIAIETPPESPRAVALGMTRRNSSFSKTYDENDKKKSAPCENCRLTLPKATNEGVTTNSIDTNAPIFRTRKPYERVSVPSPSPPTSVSSSQSSDSDNAISSRPSHHRTRSRTIVRVGTSSSDSSFLVTSHEHYLDYTSTHEPLAPTSFSLVRQSCLRTLSCETLPPSPNTRTSSPTSPYINTPFSPGPSSSTSMSGGPIFFGDSMAGYTTAFVFRIPDPNARGRRRVYALIALSTHRERVAMQSFSFFSDRFPKIAAWIQSLAEGAASTGDPDSPQISGSEGHSNYSTPTSSFLSGRNRGADGRYAGMSLRAKGLAELVGMPDFFLELHAVFVRLLVELNVLLGL</sequence>
<feature type="compositionally biased region" description="Polar residues" evidence="1">
    <location>
        <begin position="66"/>
        <end position="75"/>
    </location>
</feature>
<dbReference type="PROSITE" id="PS51834">
    <property type="entry name" value="DENN_FLCN_SMCR8"/>
    <property type="match status" value="1"/>
</dbReference>
<gene>
    <name evidence="3" type="ORF">MBM_06852</name>
</gene>
<dbReference type="InterPro" id="IPR037520">
    <property type="entry name" value="Folliculin/SMCR8_longin"/>
</dbReference>
<keyword evidence="4" id="KW-1185">Reference proteome</keyword>
<dbReference type="RefSeq" id="XP_007294741.1">
    <property type="nucleotide sequence ID" value="XM_007294679.1"/>
</dbReference>
<organism evidence="3 4">
    <name type="scientific">Marssonina brunnea f. sp. multigermtubi (strain MB_m1)</name>
    <name type="common">Marssonina leaf spot fungus</name>
    <dbReference type="NCBI Taxonomy" id="1072389"/>
    <lineage>
        <taxon>Eukaryota</taxon>
        <taxon>Fungi</taxon>
        <taxon>Dikarya</taxon>
        <taxon>Ascomycota</taxon>
        <taxon>Pezizomycotina</taxon>
        <taxon>Leotiomycetes</taxon>
        <taxon>Helotiales</taxon>
        <taxon>Drepanopezizaceae</taxon>
        <taxon>Drepanopeziza</taxon>
    </lineage>
</organism>
<dbReference type="Proteomes" id="UP000006753">
    <property type="component" value="Unassembled WGS sequence"/>
</dbReference>
<dbReference type="GO" id="GO:1904263">
    <property type="term" value="P:positive regulation of TORC1 signaling"/>
    <property type="evidence" value="ECO:0007669"/>
    <property type="project" value="TreeGrafter"/>
</dbReference>
<dbReference type="GO" id="GO:0005829">
    <property type="term" value="C:cytosol"/>
    <property type="evidence" value="ECO:0007669"/>
    <property type="project" value="TreeGrafter"/>
</dbReference>
<dbReference type="AlphaFoldDB" id="K1WQ22"/>
<feature type="compositionally biased region" description="Low complexity" evidence="1">
    <location>
        <begin position="264"/>
        <end position="273"/>
    </location>
</feature>
<protein>
    <recommendedName>
        <fullName evidence="2">UDENN FLCN/SMCR8-type domain-containing protein</fullName>
    </recommendedName>
</protein>
<dbReference type="GeneID" id="18762787"/>
<dbReference type="KEGG" id="mbe:MBM_06852"/>
<dbReference type="InParanoid" id="K1WQ22"/>
<dbReference type="EMBL" id="JH921443">
    <property type="protein sequence ID" value="EKD15091.1"/>
    <property type="molecule type" value="Genomic_DNA"/>
</dbReference>
<dbReference type="PANTHER" id="PTHR31441">
    <property type="entry name" value="FOLLICULIN FAMILY MEMBER"/>
    <property type="match status" value="1"/>
</dbReference>
<feature type="compositionally biased region" description="Basic residues" evidence="1">
    <location>
        <begin position="198"/>
        <end position="207"/>
    </location>
</feature>
<feature type="region of interest" description="Disordered" evidence="1">
    <location>
        <begin position="149"/>
        <end position="216"/>
    </location>
</feature>
<dbReference type="Pfam" id="PF11704">
    <property type="entry name" value="Folliculin"/>
    <property type="match status" value="1"/>
</dbReference>
<dbReference type="InterPro" id="IPR037521">
    <property type="entry name" value="FLCN/SMCR8_DENN"/>
</dbReference>
<dbReference type="OMA" id="CDNCAMT"/>
<dbReference type="HOGENOM" id="CLU_046465_0_0_1"/>
<feature type="region of interest" description="Disordered" evidence="1">
    <location>
        <begin position="257"/>
        <end position="290"/>
    </location>
</feature>
<dbReference type="eggNOG" id="KOG3715">
    <property type="taxonomic scope" value="Eukaryota"/>
</dbReference>
<feature type="compositionally biased region" description="Polar residues" evidence="1">
    <location>
        <begin position="370"/>
        <end position="390"/>
    </location>
</feature>
<evidence type="ECO:0000256" key="1">
    <source>
        <dbReference type="SAM" id="MobiDB-lite"/>
    </source>
</evidence>
<evidence type="ECO:0000259" key="2">
    <source>
        <dbReference type="PROSITE" id="PS51834"/>
    </source>
</evidence>
<feature type="region of interest" description="Disordered" evidence="1">
    <location>
        <begin position="361"/>
        <end position="393"/>
    </location>
</feature>
<name>K1WQ22_MARBU</name>
<feature type="compositionally biased region" description="Low complexity" evidence="1">
    <location>
        <begin position="180"/>
        <end position="197"/>
    </location>
</feature>
<feature type="region of interest" description="Disordered" evidence="1">
    <location>
        <begin position="33"/>
        <end position="134"/>
    </location>
</feature>
<reference evidence="3 4" key="1">
    <citation type="journal article" date="2012" name="BMC Genomics">
        <title>Sequencing the genome of Marssonina brunnea reveals fungus-poplar co-evolution.</title>
        <authorList>
            <person name="Zhu S."/>
            <person name="Cao Y.-Z."/>
            <person name="Jiang C."/>
            <person name="Tan B.-Y."/>
            <person name="Wang Z."/>
            <person name="Feng S."/>
            <person name="Zhang L."/>
            <person name="Su X.-H."/>
            <person name="Brejova B."/>
            <person name="Vinar T."/>
            <person name="Xu M."/>
            <person name="Wang M.-X."/>
            <person name="Zhang S.-G."/>
            <person name="Huang M.-R."/>
            <person name="Wu R."/>
            <person name="Zhou Y."/>
        </authorList>
    </citation>
    <scope>NUCLEOTIDE SEQUENCE [LARGE SCALE GENOMIC DNA]</scope>
    <source>
        <strain evidence="3 4">MB_m1</strain>
    </source>
</reference>
<proteinExistence type="predicted"/>
<dbReference type="GO" id="GO:0005096">
    <property type="term" value="F:GTPase activator activity"/>
    <property type="evidence" value="ECO:0007669"/>
    <property type="project" value="InterPro"/>
</dbReference>
<dbReference type="InterPro" id="IPR021713">
    <property type="entry name" value="Folliculin"/>
</dbReference>
<dbReference type="STRING" id="1072389.K1WQ22"/>
<accession>K1WQ22</accession>
<feature type="compositionally biased region" description="Basic and acidic residues" evidence="1">
    <location>
        <begin position="123"/>
        <end position="133"/>
    </location>
</feature>